<dbReference type="EMBL" id="QUNO01000011">
    <property type="protein sequence ID" value="REH41768.1"/>
    <property type="molecule type" value="Genomic_DNA"/>
</dbReference>
<evidence type="ECO:0000256" key="1">
    <source>
        <dbReference type="ARBA" id="ARBA00004127"/>
    </source>
</evidence>
<keyword evidence="4" id="KW-0533">Nickel</keyword>
<evidence type="ECO:0000256" key="6">
    <source>
        <dbReference type="ARBA" id="ARBA00022989"/>
    </source>
</evidence>
<evidence type="ECO:0000256" key="5">
    <source>
        <dbReference type="ARBA" id="ARBA00022692"/>
    </source>
</evidence>
<dbReference type="GO" id="GO:0005886">
    <property type="term" value="C:plasma membrane"/>
    <property type="evidence" value="ECO:0007669"/>
    <property type="project" value="UniProtKB-SubCell"/>
</dbReference>
<dbReference type="PANTHER" id="PTHR31611">
    <property type="entry name" value="HIGH-AFFINITY NICKEL TRANSPORT PROTEIN NIC1"/>
    <property type="match status" value="1"/>
</dbReference>
<evidence type="ECO:0000256" key="2">
    <source>
        <dbReference type="ARBA" id="ARBA00010892"/>
    </source>
</evidence>
<protein>
    <recommendedName>
        <fullName evidence="8">Nickel/cobalt efflux system</fullName>
    </recommendedName>
</protein>
<comment type="similarity">
    <text evidence="2 8">Belongs to the NiCoT transporter (TC 2.A.52) family.</text>
</comment>
<keyword evidence="6 8" id="KW-1133">Transmembrane helix</keyword>
<dbReference type="AlphaFoldDB" id="A0A3E0HBF1"/>
<evidence type="ECO:0000256" key="8">
    <source>
        <dbReference type="RuleBase" id="RU362101"/>
    </source>
</evidence>
<dbReference type="Proteomes" id="UP000256269">
    <property type="component" value="Unassembled WGS sequence"/>
</dbReference>
<dbReference type="GO" id="GO:0015099">
    <property type="term" value="F:nickel cation transmembrane transporter activity"/>
    <property type="evidence" value="ECO:0007669"/>
    <property type="project" value="UniProtKB-UniRule"/>
</dbReference>
<evidence type="ECO:0000313" key="9">
    <source>
        <dbReference type="EMBL" id="REH41768.1"/>
    </source>
</evidence>
<dbReference type="GO" id="GO:0012505">
    <property type="term" value="C:endomembrane system"/>
    <property type="evidence" value="ECO:0007669"/>
    <property type="project" value="UniProtKB-SubCell"/>
</dbReference>
<dbReference type="RefSeq" id="WP_342775661.1">
    <property type="nucleotide sequence ID" value="NZ_CP144375.1"/>
</dbReference>
<keyword evidence="5 8" id="KW-0812">Transmembrane</keyword>
<organism evidence="9 10">
    <name type="scientific">Kutzneria buriramensis</name>
    <dbReference type="NCBI Taxonomy" id="1045776"/>
    <lineage>
        <taxon>Bacteria</taxon>
        <taxon>Bacillati</taxon>
        <taxon>Actinomycetota</taxon>
        <taxon>Actinomycetes</taxon>
        <taxon>Pseudonocardiales</taxon>
        <taxon>Pseudonocardiaceae</taxon>
        <taxon>Kutzneria</taxon>
    </lineage>
</organism>
<evidence type="ECO:0000256" key="7">
    <source>
        <dbReference type="ARBA" id="ARBA00023136"/>
    </source>
</evidence>
<reference evidence="9 10" key="1">
    <citation type="submission" date="2018-08" db="EMBL/GenBank/DDBJ databases">
        <title>Genomic Encyclopedia of Archaeal and Bacterial Type Strains, Phase II (KMG-II): from individual species to whole genera.</title>
        <authorList>
            <person name="Goeker M."/>
        </authorList>
    </citation>
    <scope>NUCLEOTIDE SEQUENCE [LARGE SCALE GENOMIC DNA]</scope>
    <source>
        <strain evidence="9 10">DSM 45791</strain>
    </source>
</reference>
<feature type="transmembrane region" description="Helical" evidence="8">
    <location>
        <begin position="74"/>
        <end position="94"/>
    </location>
</feature>
<comment type="subcellular location">
    <subcellularLocation>
        <location evidence="8">Cell membrane</location>
        <topology evidence="8">Multi-pass membrane protein</topology>
    </subcellularLocation>
    <subcellularLocation>
        <location evidence="1">Endomembrane system</location>
        <topology evidence="1">Multi-pass membrane protein</topology>
    </subcellularLocation>
</comment>
<proteinExistence type="inferred from homology"/>
<feature type="transmembrane region" description="Helical" evidence="8">
    <location>
        <begin position="31"/>
        <end position="54"/>
    </location>
</feature>
<dbReference type="PANTHER" id="PTHR31611:SF0">
    <property type="entry name" value="HIGH-AFFINITY NICKEL TRANSPORT PROTEIN NIC1"/>
    <property type="match status" value="1"/>
</dbReference>
<evidence type="ECO:0000313" key="10">
    <source>
        <dbReference type="Proteomes" id="UP000256269"/>
    </source>
</evidence>
<accession>A0A3E0HBF1</accession>
<dbReference type="InterPro" id="IPR004688">
    <property type="entry name" value="Ni/Co_transpt"/>
</dbReference>
<keyword evidence="3 8" id="KW-0813">Transport</keyword>
<sequence>MSLLDTLDGAFMNFAHEWAFAKPVRKAYYDITITGLSVAVALFIGAIELLSIVADRFHLVGGLWDWISGVGLNRIGFGVVGLFALTWPVALGIWRFGRIEQRCAGAD</sequence>
<comment type="caution">
    <text evidence="8">Lacks conserved residue(s) required for the propagation of feature annotation.</text>
</comment>
<evidence type="ECO:0000256" key="4">
    <source>
        <dbReference type="ARBA" id="ARBA00022596"/>
    </source>
</evidence>
<keyword evidence="7 8" id="KW-0472">Membrane</keyword>
<keyword evidence="10" id="KW-1185">Reference proteome</keyword>
<dbReference type="InterPro" id="IPR011541">
    <property type="entry name" value="Ni/Co_transpt_high_affinity"/>
</dbReference>
<evidence type="ECO:0000256" key="3">
    <source>
        <dbReference type="ARBA" id="ARBA00022448"/>
    </source>
</evidence>
<comment type="caution">
    <text evidence="9">The sequence shown here is derived from an EMBL/GenBank/DDBJ whole genome shotgun (WGS) entry which is preliminary data.</text>
</comment>
<gene>
    <name evidence="9" type="ORF">BCF44_11170</name>
</gene>
<name>A0A3E0HBF1_9PSEU</name>
<dbReference type="Pfam" id="PF03824">
    <property type="entry name" value="NicO"/>
    <property type="match status" value="1"/>
</dbReference>